<reference evidence="1" key="2">
    <citation type="journal article" date="2023" name="IMA Fungus">
        <title>Comparative genomic study of the Penicillium genus elucidates a diverse pangenome and 15 lateral gene transfer events.</title>
        <authorList>
            <person name="Petersen C."/>
            <person name="Sorensen T."/>
            <person name="Nielsen M.R."/>
            <person name="Sondergaard T.E."/>
            <person name="Sorensen J.L."/>
            <person name="Fitzpatrick D.A."/>
            <person name="Frisvad J.C."/>
            <person name="Nielsen K.L."/>
        </authorList>
    </citation>
    <scope>NUCLEOTIDE SEQUENCE</scope>
    <source>
        <strain evidence="1">IBT 15544</strain>
    </source>
</reference>
<dbReference type="PANTHER" id="PTHR36205">
    <property type="entry name" value="CHROMOSOME 19, WHOLE GENOME SHOTGUN SEQUENCE"/>
    <property type="match status" value="1"/>
</dbReference>
<dbReference type="Proteomes" id="UP001150904">
    <property type="component" value="Unassembled WGS sequence"/>
</dbReference>
<keyword evidence="2" id="KW-1185">Reference proteome</keyword>
<dbReference type="EMBL" id="JAPQKR010000014">
    <property type="protein sequence ID" value="KAJ5197722.1"/>
    <property type="molecule type" value="Genomic_DNA"/>
</dbReference>
<evidence type="ECO:0000313" key="1">
    <source>
        <dbReference type="EMBL" id="KAJ5197722.1"/>
    </source>
</evidence>
<dbReference type="GeneID" id="83181202"/>
<comment type="caution">
    <text evidence="1">The sequence shown here is derived from an EMBL/GenBank/DDBJ whole genome shotgun (WGS) entry which is preliminary data.</text>
</comment>
<dbReference type="PANTHER" id="PTHR36205:SF3">
    <property type="entry name" value="MAJOR FACILITATOR SUPERFAMILY TRANSPORTER"/>
    <property type="match status" value="1"/>
</dbReference>
<protein>
    <submittedName>
        <fullName evidence="1">Uncharacterized protein</fullName>
    </submittedName>
</protein>
<name>A0A9W9MEX4_9EURO</name>
<evidence type="ECO:0000313" key="2">
    <source>
        <dbReference type="Proteomes" id="UP001150904"/>
    </source>
</evidence>
<reference evidence="1" key="1">
    <citation type="submission" date="2022-12" db="EMBL/GenBank/DDBJ databases">
        <authorList>
            <person name="Petersen C."/>
        </authorList>
    </citation>
    <scope>NUCLEOTIDE SEQUENCE</scope>
    <source>
        <strain evidence="1">IBT 15544</strain>
    </source>
</reference>
<dbReference type="Pfam" id="PF11885">
    <property type="entry name" value="DUF3405"/>
    <property type="match status" value="1"/>
</dbReference>
<sequence length="505" mass="58263">MGSHNLLHLRDDICFDRYGRYGPYGLGYSIEEGGTGEGMSHRLDPRVADVWKKTGLIDYRDIDWGEAQHRCYESNQQHFVAGDGTIESGKKKRQAVVIRTYTGFLWTQYAKLKIRALISETALKSGGEYAVHLLLHVKDDDIPIWADAVTRQSVLDEHVPKEFHSICTLWSEAQMRLYYPGNFGVSVENPSGGDIHSVHRSAHMPLQHFAVHHPEYAHFWNWELDIRYIGSYYELFSRLGDWAARQPRTGAWERSARYYIPALHGSWEAFTENIQRNLRTSGRQPIMGPIEFDREEQVNCVMEDYLGESRKGDANVSLCGVDEPADLITLNPLFDVEDSGWVFSKDITGYDVRHSLPPRRSTLVTASRLSWRLLNTMHQETWKMHHSMFTEMFPQTVALHYGLKAVFAPHPVYLERSWPLETVDKVFNGGKDHTAGGPGSPFAFANEHNFKGTTWYYHAEFAGRLWRRWLSERKEGDVEDEKHADTEGQSRLCLRSMLFHPIKWE</sequence>
<organism evidence="1 2">
    <name type="scientific">Penicillium cinerascens</name>
    <dbReference type="NCBI Taxonomy" id="70096"/>
    <lineage>
        <taxon>Eukaryota</taxon>
        <taxon>Fungi</taxon>
        <taxon>Dikarya</taxon>
        <taxon>Ascomycota</taxon>
        <taxon>Pezizomycotina</taxon>
        <taxon>Eurotiomycetes</taxon>
        <taxon>Eurotiomycetidae</taxon>
        <taxon>Eurotiales</taxon>
        <taxon>Aspergillaceae</taxon>
        <taxon>Penicillium</taxon>
    </lineage>
</organism>
<gene>
    <name evidence="1" type="ORF">N7498_006839</name>
</gene>
<dbReference type="AlphaFoldDB" id="A0A9W9MEX4"/>
<dbReference type="OrthoDB" id="3353407at2759"/>
<dbReference type="RefSeq" id="XP_058306150.1">
    <property type="nucleotide sequence ID" value="XM_058453901.1"/>
</dbReference>
<accession>A0A9W9MEX4</accession>
<proteinExistence type="predicted"/>
<dbReference type="InterPro" id="IPR021822">
    <property type="entry name" value="DUF3405"/>
</dbReference>